<feature type="domain" description="Activator of Hsp90 ATPase homologue 1/2-like C-terminal" evidence="2">
    <location>
        <begin position="18"/>
        <end position="155"/>
    </location>
</feature>
<evidence type="ECO:0000256" key="1">
    <source>
        <dbReference type="ARBA" id="ARBA00006817"/>
    </source>
</evidence>
<evidence type="ECO:0000259" key="2">
    <source>
        <dbReference type="Pfam" id="PF08327"/>
    </source>
</evidence>
<dbReference type="CDD" id="cd07814">
    <property type="entry name" value="SRPBCC_CalC_Aha1-like"/>
    <property type="match status" value="1"/>
</dbReference>
<keyword evidence="3" id="KW-0808">Transferase</keyword>
<dbReference type="Proteomes" id="UP000241208">
    <property type="component" value="Unassembled WGS sequence"/>
</dbReference>
<dbReference type="STRING" id="29382.BZ166_06965"/>
<dbReference type="InterPro" id="IPR013538">
    <property type="entry name" value="ASHA1/2-like_C"/>
</dbReference>
<sequence>MSIEVNENKIIFKRDFEATVEEIFKAYTEQSLFEKWFHPQGATTEVFEFNIVTGGQAFFAIYTDQGTSYTLTKYNEVKAPYLIDYNDYFTDKEGNIDKNMASMRNVIQLEQIDEDSTRIISTAELPDPKSAQQLLDMGVEAGMNSTFDNLETLLKNKKS</sequence>
<evidence type="ECO:0000313" key="3">
    <source>
        <dbReference type="EMBL" id="PTF66175.1"/>
    </source>
</evidence>
<comment type="similarity">
    <text evidence="1">Belongs to the AHA1 family.</text>
</comment>
<dbReference type="Pfam" id="PF08327">
    <property type="entry name" value="AHSA1"/>
    <property type="match status" value="1"/>
</dbReference>
<dbReference type="EMBL" id="PYZR01000075">
    <property type="protein sequence ID" value="PTF66175.1"/>
    <property type="molecule type" value="Genomic_DNA"/>
</dbReference>
<dbReference type="GO" id="GO:0016740">
    <property type="term" value="F:transferase activity"/>
    <property type="evidence" value="ECO:0007669"/>
    <property type="project" value="UniProtKB-KW"/>
</dbReference>
<gene>
    <name evidence="3" type="ORF">BUY34_07465</name>
</gene>
<proteinExistence type="inferred from homology"/>
<comment type="caution">
    <text evidence="3">The sequence shown here is derived from an EMBL/GenBank/DDBJ whole genome shotgun (WGS) entry which is preliminary data.</text>
</comment>
<evidence type="ECO:0000313" key="4">
    <source>
        <dbReference type="Proteomes" id="UP000241208"/>
    </source>
</evidence>
<dbReference type="SUPFAM" id="SSF55961">
    <property type="entry name" value="Bet v1-like"/>
    <property type="match status" value="1"/>
</dbReference>
<dbReference type="InterPro" id="IPR023393">
    <property type="entry name" value="START-like_dom_sf"/>
</dbReference>
<dbReference type="AlphaFoldDB" id="A0A2T4LS71"/>
<organism evidence="3 4">
    <name type="scientific">Staphylococcus cohnii</name>
    <dbReference type="NCBI Taxonomy" id="29382"/>
    <lineage>
        <taxon>Bacteria</taxon>
        <taxon>Bacillati</taxon>
        <taxon>Bacillota</taxon>
        <taxon>Bacilli</taxon>
        <taxon>Bacillales</taxon>
        <taxon>Staphylococcaceae</taxon>
        <taxon>Staphylococcus</taxon>
        <taxon>Staphylococcus cohnii species complex</taxon>
    </lineage>
</organism>
<dbReference type="Gene3D" id="3.30.530.20">
    <property type="match status" value="1"/>
</dbReference>
<reference evidence="3 4" key="1">
    <citation type="journal article" date="2016" name="Front. Microbiol.">
        <title>Comprehensive Phylogenetic Analysis of Bovine Non-aureus Staphylococci Species Based on Whole-Genome Sequencing.</title>
        <authorList>
            <person name="Naushad S."/>
            <person name="Barkema H.W."/>
            <person name="Luby C."/>
            <person name="Condas L.A."/>
            <person name="Nobrega D.B."/>
            <person name="Carson D.A."/>
            <person name="De Buck J."/>
        </authorList>
    </citation>
    <scope>NUCLEOTIDE SEQUENCE [LARGE SCALE GENOMIC DNA]</scope>
    <source>
        <strain evidence="3 4">SNUC 3829</strain>
    </source>
</reference>
<protein>
    <submittedName>
        <fullName evidence="3">Glutathione S-transferase</fullName>
    </submittedName>
</protein>
<accession>A0A2T4LS71</accession>
<dbReference type="RefSeq" id="WP_107384357.1">
    <property type="nucleotide sequence ID" value="NZ_JABXWY010000001.1"/>
</dbReference>
<name>A0A2T4LS71_9STAP</name>